<name>A0A3B3S4L3_9TELE</name>
<feature type="transmembrane region" description="Helical" evidence="1">
    <location>
        <begin position="6"/>
        <end position="26"/>
    </location>
</feature>
<dbReference type="GO" id="GO:0005886">
    <property type="term" value="C:plasma membrane"/>
    <property type="evidence" value="ECO:0007669"/>
    <property type="project" value="InterPro"/>
</dbReference>
<dbReference type="Ensembl" id="ENSPKIT00000006194.1">
    <property type="protein sequence ID" value="ENSPKIP00000025458.1"/>
    <property type="gene ID" value="ENSPKIG00000008325.1"/>
</dbReference>
<sequence>SGAMIAVVVIGIVIILTILLIILKTYNRRTHATRMLRGSRPPKKSSTVHTNVQLHSLSTSPATGGSAHLQTSAANGLYLPRAEWSSLGGAGAEWDGTTNGSTVAAVHDCPPLENT</sequence>
<evidence type="ECO:0000313" key="3">
    <source>
        <dbReference type="Proteomes" id="UP000261540"/>
    </source>
</evidence>
<keyword evidence="1" id="KW-0472">Membrane</keyword>
<protein>
    <submittedName>
        <fullName evidence="2">Si:dkey-221l4.10</fullName>
    </submittedName>
</protein>
<dbReference type="PANTHER" id="PTHR35974:SF1">
    <property type="entry name" value="NONCOMPACT MYELIN-ASSOCIATED PROTEIN"/>
    <property type="match status" value="1"/>
</dbReference>
<dbReference type="GO" id="GO:0019911">
    <property type="term" value="F:structural constituent of myelin sheath"/>
    <property type="evidence" value="ECO:0007669"/>
    <property type="project" value="InterPro"/>
</dbReference>
<dbReference type="PANTHER" id="PTHR35974">
    <property type="entry name" value="NONCOMPACT MYELIN-ASSOCIATED PROTEIN"/>
    <property type="match status" value="1"/>
</dbReference>
<dbReference type="Proteomes" id="UP000261540">
    <property type="component" value="Unplaced"/>
</dbReference>
<dbReference type="STRING" id="1676925.ENSPKIP00000025458"/>
<organism evidence="2 3">
    <name type="scientific">Paramormyrops kingsleyae</name>
    <dbReference type="NCBI Taxonomy" id="1676925"/>
    <lineage>
        <taxon>Eukaryota</taxon>
        <taxon>Metazoa</taxon>
        <taxon>Chordata</taxon>
        <taxon>Craniata</taxon>
        <taxon>Vertebrata</taxon>
        <taxon>Euteleostomi</taxon>
        <taxon>Actinopterygii</taxon>
        <taxon>Neopterygii</taxon>
        <taxon>Teleostei</taxon>
        <taxon>Osteoglossocephala</taxon>
        <taxon>Osteoglossomorpha</taxon>
        <taxon>Osteoglossiformes</taxon>
        <taxon>Mormyridae</taxon>
        <taxon>Paramormyrops</taxon>
    </lineage>
</organism>
<dbReference type="InterPro" id="IPR038940">
    <property type="entry name" value="NCMAP"/>
</dbReference>
<keyword evidence="1" id="KW-0812">Transmembrane</keyword>
<dbReference type="GO" id="GO:0043220">
    <property type="term" value="C:Schmidt-Lanterman incisure"/>
    <property type="evidence" value="ECO:0007669"/>
    <property type="project" value="InterPro"/>
</dbReference>
<reference evidence="2" key="1">
    <citation type="submission" date="2025-08" db="UniProtKB">
        <authorList>
            <consortium name="Ensembl"/>
        </authorList>
    </citation>
    <scope>IDENTIFICATION</scope>
</reference>
<evidence type="ECO:0000313" key="2">
    <source>
        <dbReference type="Ensembl" id="ENSPKIP00000025458.1"/>
    </source>
</evidence>
<dbReference type="AlphaFoldDB" id="A0A3B3S4L3"/>
<keyword evidence="1" id="KW-1133">Transmembrane helix</keyword>
<proteinExistence type="predicted"/>
<dbReference type="GO" id="GO:0031641">
    <property type="term" value="P:regulation of myelination"/>
    <property type="evidence" value="ECO:0007669"/>
    <property type="project" value="InterPro"/>
</dbReference>
<keyword evidence="3" id="KW-1185">Reference proteome</keyword>
<evidence type="ECO:0000256" key="1">
    <source>
        <dbReference type="SAM" id="Phobius"/>
    </source>
</evidence>
<accession>A0A3B3S4L3</accession>
<reference evidence="2" key="2">
    <citation type="submission" date="2025-09" db="UniProtKB">
        <authorList>
            <consortium name="Ensembl"/>
        </authorList>
    </citation>
    <scope>IDENTIFICATION</scope>
</reference>
<dbReference type="GO" id="GO:0033270">
    <property type="term" value="C:paranode region of axon"/>
    <property type="evidence" value="ECO:0007669"/>
    <property type="project" value="InterPro"/>
</dbReference>